<dbReference type="NCBIfam" id="TIGR00787">
    <property type="entry name" value="dctP"/>
    <property type="match status" value="1"/>
</dbReference>
<dbReference type="Gene3D" id="3.40.190.170">
    <property type="entry name" value="Bacterial extracellular solute-binding protein, family 7"/>
    <property type="match status" value="1"/>
</dbReference>
<dbReference type="InterPro" id="IPR004682">
    <property type="entry name" value="TRAP_DctP"/>
</dbReference>
<protein>
    <submittedName>
        <fullName evidence="6">Tripartite ATP-independent transporter solute receptor, DctP family</fullName>
    </submittedName>
</protein>
<dbReference type="EMBL" id="LT670849">
    <property type="protein sequence ID" value="SHN81066.1"/>
    <property type="molecule type" value="Genomic_DNA"/>
</dbReference>
<comment type="subcellular location">
    <subcellularLocation>
        <location evidence="1">Cell envelope</location>
    </subcellularLocation>
</comment>
<evidence type="ECO:0000256" key="1">
    <source>
        <dbReference type="ARBA" id="ARBA00004196"/>
    </source>
</evidence>
<keyword evidence="4 5" id="KW-0732">Signal</keyword>
<comment type="similarity">
    <text evidence="2">Belongs to the bacterial solute-binding protein 7 family.</text>
</comment>
<dbReference type="InterPro" id="IPR038404">
    <property type="entry name" value="TRAP_DctP_sf"/>
</dbReference>
<accession>A0A1M7UDP6</accession>
<feature type="signal peptide" evidence="5">
    <location>
        <begin position="1"/>
        <end position="26"/>
    </location>
</feature>
<dbReference type="AlphaFoldDB" id="A0A1M7UDP6"/>
<reference evidence="7" key="1">
    <citation type="submission" date="2016-11" db="EMBL/GenBank/DDBJ databases">
        <authorList>
            <person name="Varghese N."/>
            <person name="Submissions S."/>
        </authorList>
    </citation>
    <scope>NUCLEOTIDE SEQUENCE [LARGE SCALE GENOMIC DNA]</scope>
    <source>
        <strain evidence="7">GAS401</strain>
    </source>
</reference>
<sequence>MMLNRRQFGNTALGSMAAIWAAPAIAQGGKINLKVGGQFADSHPSSKAMEAACAEIRQQSNDRIDIQFFPNAQLGSDAAMLTQVRSGAIDMMTASGISMQVVSPIAGISGMAFAFSDYAHVWQAMDGDLGAAIRAGLDKVGIYAFPRILDSGYRNITTSNRPIASVDDLKGMKMRVPPSPVWVSLFTALGASPTSITINELYSALQTRIVDGQENPLTIIESGKYYEVQKYCSITEHMWDGLWIIANGKRIKSLAADDLALITKSFETATVKQRTETERLNVDLESSLKAKGLVFNRPDKAQFRQLLTKAGFYADWKQKYGPEAWAVLEKYSGSLA</sequence>
<dbReference type="GO" id="GO:0055085">
    <property type="term" value="P:transmembrane transport"/>
    <property type="evidence" value="ECO:0007669"/>
    <property type="project" value="InterPro"/>
</dbReference>
<dbReference type="RefSeq" id="WP_072821278.1">
    <property type="nucleotide sequence ID" value="NZ_LT670849.1"/>
</dbReference>
<dbReference type="Proteomes" id="UP000184096">
    <property type="component" value="Chromosome I"/>
</dbReference>
<name>A0A1M7UDP6_9BRAD</name>
<gene>
    <name evidence="6" type="ORF">SAMN05444170_4602</name>
</gene>
<evidence type="ECO:0000256" key="4">
    <source>
        <dbReference type="ARBA" id="ARBA00022729"/>
    </source>
</evidence>
<feature type="chain" id="PRO_5012025892" evidence="5">
    <location>
        <begin position="27"/>
        <end position="336"/>
    </location>
</feature>
<dbReference type="PIRSF" id="PIRSF006470">
    <property type="entry name" value="DctB"/>
    <property type="match status" value="1"/>
</dbReference>
<dbReference type="PANTHER" id="PTHR33376">
    <property type="match status" value="1"/>
</dbReference>
<keyword evidence="3" id="KW-0813">Transport</keyword>
<proteinExistence type="inferred from homology"/>
<dbReference type="NCBIfam" id="NF037995">
    <property type="entry name" value="TRAP_S1"/>
    <property type="match status" value="1"/>
</dbReference>
<evidence type="ECO:0000256" key="3">
    <source>
        <dbReference type="ARBA" id="ARBA00022448"/>
    </source>
</evidence>
<evidence type="ECO:0000256" key="5">
    <source>
        <dbReference type="SAM" id="SignalP"/>
    </source>
</evidence>
<keyword evidence="7" id="KW-1185">Reference proteome</keyword>
<evidence type="ECO:0000256" key="2">
    <source>
        <dbReference type="ARBA" id="ARBA00009023"/>
    </source>
</evidence>
<dbReference type="CDD" id="cd13603">
    <property type="entry name" value="PBP2_TRAP_Siap_TeaA_like"/>
    <property type="match status" value="1"/>
</dbReference>
<evidence type="ECO:0000313" key="7">
    <source>
        <dbReference type="Proteomes" id="UP000184096"/>
    </source>
</evidence>
<dbReference type="Pfam" id="PF03480">
    <property type="entry name" value="DctP"/>
    <property type="match status" value="1"/>
</dbReference>
<evidence type="ECO:0000313" key="6">
    <source>
        <dbReference type="EMBL" id="SHN81066.1"/>
    </source>
</evidence>
<dbReference type="PANTHER" id="PTHR33376:SF4">
    <property type="entry name" value="SIALIC ACID-BINDING PERIPLASMIC PROTEIN SIAP"/>
    <property type="match status" value="1"/>
</dbReference>
<dbReference type="GO" id="GO:0030288">
    <property type="term" value="C:outer membrane-bounded periplasmic space"/>
    <property type="evidence" value="ECO:0007669"/>
    <property type="project" value="InterPro"/>
</dbReference>
<organism evidence="6 7">
    <name type="scientific">Bradyrhizobium erythrophlei</name>
    <dbReference type="NCBI Taxonomy" id="1437360"/>
    <lineage>
        <taxon>Bacteria</taxon>
        <taxon>Pseudomonadati</taxon>
        <taxon>Pseudomonadota</taxon>
        <taxon>Alphaproteobacteria</taxon>
        <taxon>Hyphomicrobiales</taxon>
        <taxon>Nitrobacteraceae</taxon>
        <taxon>Bradyrhizobium</taxon>
    </lineage>
</organism>
<keyword evidence="6" id="KW-0675">Receptor</keyword>
<dbReference type="OrthoDB" id="9803763at2"/>
<dbReference type="InterPro" id="IPR018389">
    <property type="entry name" value="DctP_fam"/>
</dbReference>